<dbReference type="SMART" id="SM00448">
    <property type="entry name" value="REC"/>
    <property type="match status" value="1"/>
</dbReference>
<dbReference type="SMART" id="SM00421">
    <property type="entry name" value="HTH_LUXR"/>
    <property type="match status" value="1"/>
</dbReference>
<keyword evidence="3 8" id="KW-0238">DNA-binding</keyword>
<reference evidence="8 9" key="1">
    <citation type="submission" date="2018-10" db="EMBL/GenBank/DDBJ databases">
        <title>Kocuria sp. M5W7-7, whole genome shotgun sequence.</title>
        <authorList>
            <person name="Tuo L."/>
        </authorList>
    </citation>
    <scope>NUCLEOTIDE SEQUENCE [LARGE SCALE GENOMIC DNA]</scope>
    <source>
        <strain evidence="8 9">M5W7-7</strain>
    </source>
</reference>
<dbReference type="PANTHER" id="PTHR43214:SF24">
    <property type="entry name" value="TRANSCRIPTIONAL REGULATORY PROTEIN NARL-RELATED"/>
    <property type="match status" value="1"/>
</dbReference>
<organism evidence="8 9">
    <name type="scientific">Kocuria soli</name>
    <dbReference type="NCBI Taxonomy" id="2485125"/>
    <lineage>
        <taxon>Bacteria</taxon>
        <taxon>Bacillati</taxon>
        <taxon>Actinomycetota</taxon>
        <taxon>Actinomycetes</taxon>
        <taxon>Micrococcales</taxon>
        <taxon>Micrococcaceae</taxon>
        <taxon>Kocuria</taxon>
    </lineage>
</organism>
<keyword evidence="2" id="KW-0805">Transcription regulation</keyword>
<evidence type="ECO:0000256" key="5">
    <source>
        <dbReference type="PROSITE-ProRule" id="PRU00169"/>
    </source>
</evidence>
<dbReference type="RefSeq" id="WP_123823641.1">
    <property type="nucleotide sequence ID" value="NZ_RKMF01000001.1"/>
</dbReference>
<evidence type="ECO:0000313" key="8">
    <source>
        <dbReference type="EMBL" id="ROZ65834.1"/>
    </source>
</evidence>
<dbReference type="Pfam" id="PF00072">
    <property type="entry name" value="Response_reg"/>
    <property type="match status" value="1"/>
</dbReference>
<dbReference type="Gene3D" id="3.40.50.2300">
    <property type="match status" value="1"/>
</dbReference>
<dbReference type="Proteomes" id="UP000270616">
    <property type="component" value="Unassembled WGS sequence"/>
</dbReference>
<dbReference type="SUPFAM" id="SSF46894">
    <property type="entry name" value="C-terminal effector domain of the bipartite response regulators"/>
    <property type="match status" value="1"/>
</dbReference>
<dbReference type="CDD" id="cd06170">
    <property type="entry name" value="LuxR_C_like"/>
    <property type="match status" value="1"/>
</dbReference>
<evidence type="ECO:0000256" key="1">
    <source>
        <dbReference type="ARBA" id="ARBA00022553"/>
    </source>
</evidence>
<dbReference type="InterPro" id="IPR058245">
    <property type="entry name" value="NreC/VraR/RcsB-like_REC"/>
</dbReference>
<dbReference type="CDD" id="cd17535">
    <property type="entry name" value="REC_NarL-like"/>
    <property type="match status" value="1"/>
</dbReference>
<sequence length="242" mass="25696">MTGPSIVVVDDEPLVRQGICALLQASDELDVSSIEVAGNGEEALVVCAAVSPDIVLMDLRMPHLSGVEAIRELHAQDPHLPVLALTTFSTEDLVLEAMGAGASGYLVKDRAATDLVPAVQAVLEDGMPLSPEAARALTAWVVDHLPGRRAMTLDGVPRQGLDGPDRPRSDVLAAQLTDRELECLARLAEGMSNQEIATAMHVSVGAVKAYLGSSCTKLQVRDRVQLLIRATQMRLVTPALPE</sequence>
<feature type="domain" description="HTH luxR-type" evidence="6">
    <location>
        <begin position="169"/>
        <end position="234"/>
    </location>
</feature>
<feature type="modified residue" description="4-aspartylphosphate" evidence="5">
    <location>
        <position position="58"/>
    </location>
</feature>
<dbReference type="InterPro" id="IPR001789">
    <property type="entry name" value="Sig_transdc_resp-reg_receiver"/>
</dbReference>
<evidence type="ECO:0000259" key="7">
    <source>
        <dbReference type="PROSITE" id="PS50110"/>
    </source>
</evidence>
<evidence type="ECO:0000256" key="4">
    <source>
        <dbReference type="ARBA" id="ARBA00023163"/>
    </source>
</evidence>
<dbReference type="PANTHER" id="PTHR43214">
    <property type="entry name" value="TWO-COMPONENT RESPONSE REGULATOR"/>
    <property type="match status" value="1"/>
</dbReference>
<feature type="domain" description="Response regulatory" evidence="7">
    <location>
        <begin position="5"/>
        <end position="123"/>
    </location>
</feature>
<dbReference type="InterPro" id="IPR000792">
    <property type="entry name" value="Tscrpt_reg_LuxR_C"/>
</dbReference>
<dbReference type="GO" id="GO:0000160">
    <property type="term" value="P:phosphorelay signal transduction system"/>
    <property type="evidence" value="ECO:0007669"/>
    <property type="project" value="InterPro"/>
</dbReference>
<proteinExistence type="predicted"/>
<dbReference type="Pfam" id="PF00196">
    <property type="entry name" value="GerE"/>
    <property type="match status" value="1"/>
</dbReference>
<protein>
    <submittedName>
        <fullName evidence="8">DNA-binding response regulator</fullName>
    </submittedName>
</protein>
<name>A0A3N4A182_9MICC</name>
<evidence type="ECO:0000256" key="3">
    <source>
        <dbReference type="ARBA" id="ARBA00023125"/>
    </source>
</evidence>
<dbReference type="PROSITE" id="PS50110">
    <property type="entry name" value="RESPONSE_REGULATORY"/>
    <property type="match status" value="1"/>
</dbReference>
<keyword evidence="9" id="KW-1185">Reference proteome</keyword>
<accession>A0A3N4A182</accession>
<dbReference type="InterPro" id="IPR039420">
    <property type="entry name" value="WalR-like"/>
</dbReference>
<dbReference type="SUPFAM" id="SSF52172">
    <property type="entry name" value="CheY-like"/>
    <property type="match status" value="1"/>
</dbReference>
<dbReference type="GO" id="GO:0006355">
    <property type="term" value="P:regulation of DNA-templated transcription"/>
    <property type="evidence" value="ECO:0007669"/>
    <property type="project" value="InterPro"/>
</dbReference>
<keyword evidence="4" id="KW-0804">Transcription</keyword>
<evidence type="ECO:0000313" key="9">
    <source>
        <dbReference type="Proteomes" id="UP000270616"/>
    </source>
</evidence>
<dbReference type="GO" id="GO:0003677">
    <property type="term" value="F:DNA binding"/>
    <property type="evidence" value="ECO:0007669"/>
    <property type="project" value="UniProtKB-KW"/>
</dbReference>
<evidence type="ECO:0000259" key="6">
    <source>
        <dbReference type="PROSITE" id="PS50043"/>
    </source>
</evidence>
<dbReference type="InterPro" id="IPR016032">
    <property type="entry name" value="Sig_transdc_resp-reg_C-effctor"/>
</dbReference>
<comment type="caution">
    <text evidence="8">The sequence shown here is derived from an EMBL/GenBank/DDBJ whole genome shotgun (WGS) entry which is preliminary data.</text>
</comment>
<dbReference type="EMBL" id="RKMF01000001">
    <property type="protein sequence ID" value="ROZ65834.1"/>
    <property type="molecule type" value="Genomic_DNA"/>
</dbReference>
<dbReference type="InterPro" id="IPR011006">
    <property type="entry name" value="CheY-like_superfamily"/>
</dbReference>
<evidence type="ECO:0000256" key="2">
    <source>
        <dbReference type="ARBA" id="ARBA00023015"/>
    </source>
</evidence>
<keyword evidence="1 5" id="KW-0597">Phosphoprotein</keyword>
<dbReference type="OrthoDB" id="9808843at2"/>
<dbReference type="PRINTS" id="PR00038">
    <property type="entry name" value="HTHLUXR"/>
</dbReference>
<gene>
    <name evidence="8" type="ORF">EDL96_01365</name>
</gene>
<dbReference type="AlphaFoldDB" id="A0A3N4A182"/>
<dbReference type="PROSITE" id="PS50043">
    <property type="entry name" value="HTH_LUXR_2"/>
    <property type="match status" value="1"/>
</dbReference>